<comment type="caution">
    <text evidence="2">The sequence shown here is derived from an EMBL/GenBank/DDBJ whole genome shotgun (WGS) entry which is preliminary data.</text>
</comment>
<keyword evidence="1" id="KW-1133">Transmembrane helix</keyword>
<evidence type="ECO:0000313" key="2">
    <source>
        <dbReference type="EMBL" id="OAP93341.1"/>
    </source>
</evidence>
<name>A0A179BQD1_ACIFR</name>
<dbReference type="AlphaFoldDB" id="A0A179BQD1"/>
<reference evidence="2 3" key="1">
    <citation type="submission" date="2016-04" db="EMBL/GenBank/DDBJ databases">
        <title>Acidithiobacillus ferrooxidans genome sequencing and assembly.</title>
        <authorList>
            <person name="Zhou Z."/>
        </authorList>
    </citation>
    <scope>NUCLEOTIDE SEQUENCE [LARGE SCALE GENOMIC DNA]</scope>
    <source>
        <strain evidence="2 3">BY0502</strain>
    </source>
</reference>
<accession>A0A179BQD1</accession>
<gene>
    <name evidence="2" type="ORF">A4H96_00945</name>
</gene>
<keyword evidence="1" id="KW-0472">Membrane</keyword>
<feature type="transmembrane region" description="Helical" evidence="1">
    <location>
        <begin position="29"/>
        <end position="52"/>
    </location>
</feature>
<evidence type="ECO:0000313" key="3">
    <source>
        <dbReference type="Proteomes" id="UP000078302"/>
    </source>
</evidence>
<sequence length="65" mass="7617">MRKFEGVLKNLRARSWWIMARKTVLNDRLLPIYIMSLMILAVYGVGSVLFMLNTVTVPVWKILHL</sequence>
<keyword evidence="1" id="KW-0812">Transmembrane</keyword>
<keyword evidence="3" id="KW-1185">Reference proteome</keyword>
<organism evidence="2 3">
    <name type="scientific">Acidithiobacillus ferrooxidans</name>
    <name type="common">Thiobacillus ferrooxidans</name>
    <dbReference type="NCBI Taxonomy" id="920"/>
    <lineage>
        <taxon>Bacteria</taxon>
        <taxon>Pseudomonadati</taxon>
        <taxon>Pseudomonadota</taxon>
        <taxon>Acidithiobacillia</taxon>
        <taxon>Acidithiobacillales</taxon>
        <taxon>Acidithiobacillaceae</taxon>
        <taxon>Acidithiobacillus</taxon>
    </lineage>
</organism>
<protein>
    <submittedName>
        <fullName evidence="2">Uncharacterized protein</fullName>
    </submittedName>
</protein>
<dbReference type="Proteomes" id="UP000078302">
    <property type="component" value="Unassembled WGS sequence"/>
</dbReference>
<dbReference type="EMBL" id="LVXZ01000012">
    <property type="protein sequence ID" value="OAP93341.1"/>
    <property type="molecule type" value="Genomic_DNA"/>
</dbReference>
<evidence type="ECO:0000256" key="1">
    <source>
        <dbReference type="SAM" id="Phobius"/>
    </source>
</evidence>
<proteinExistence type="predicted"/>